<sequence>MSQYPPPPTADQQHYAPIYPAAASAQLIEAAAQGQPQPPEGFNFSPPTSQSLYAKIEPSFTDPNQNQGPPHDGGYPGNGVHVDQQHHPMSMPPPPPPPGVASVGPDGQPQKANRLRKACDSCSIRKVKCDESGPPCRACAALDIPCTFDRPSRRRGPPNRHAEAIKKRRLEGSPNNMSPSSPSSPTNAAHALAALSSHPPLSAESIAPLDTIEHFINDYFTYIHPLCPFPHEPSFRESFRRREDYNNRPFLALLASMIAALVSSFPRKPRLVLKAQGRQSLFPNHMSLIARCQQVCAAARGPALLERDDLTVYDAATSYLVGLSHAYIFRWRPARLYFAEALSIIRALGLHDAKSEFYRPQGNANGESSRDGVQQLGPDYITLEMGRRIFWTTFVSWRSSSMAQSGSIHDELVILPETPGKPYPPLPMEVDDLYIYPNHIEAQPSGVVPELVGFNANVKVYQSYTTLATTELTYGINEVFDWERQSKVLDQSLRSSKRVLEELPPELSVWLEGSQENQAPNMFAPGQELQGREPLMLLALNGSEQSPEDKRKTQYEIQKANIYLSQLATRSYITERYFNMRDINNNMKAQNQEQSSPAVGAAGLDSMLQQEPSPNYDALDQEMTTEKDKIVKDLLRVLQSISQVHMEPNADSFTHKVRQIVSTLLNEPQDRKSSVALQAEQYLHHFLEILVRLDRARPTNPQNPDAPEDEEAELKNWADLREYQVKIAQAGGVLSLQGNA</sequence>
<dbReference type="AlphaFoldDB" id="A0A5N5CWE4"/>
<evidence type="ECO:0000313" key="7">
    <source>
        <dbReference type="EMBL" id="KAB2569689.1"/>
    </source>
</evidence>
<dbReference type="PANTHER" id="PTHR46910">
    <property type="entry name" value="TRANSCRIPTION FACTOR PDR1"/>
    <property type="match status" value="1"/>
</dbReference>
<dbReference type="CDD" id="cd12148">
    <property type="entry name" value="fungal_TF_MHR"/>
    <property type="match status" value="1"/>
</dbReference>
<keyword evidence="4" id="KW-0539">Nucleus</keyword>
<dbReference type="PANTHER" id="PTHR46910:SF3">
    <property type="entry name" value="HALOTOLERANCE PROTEIN 9-RELATED"/>
    <property type="match status" value="1"/>
</dbReference>
<dbReference type="GO" id="GO:0000981">
    <property type="term" value="F:DNA-binding transcription factor activity, RNA polymerase II-specific"/>
    <property type="evidence" value="ECO:0007669"/>
    <property type="project" value="InterPro"/>
</dbReference>
<reference evidence="7 8" key="1">
    <citation type="journal article" date="2019" name="Sci. Rep.">
        <title>A multi-omics analysis of the grapevine pathogen Lasiodiplodia theobromae reveals that temperature affects the expression of virulence- and pathogenicity-related genes.</title>
        <authorList>
            <person name="Felix C."/>
            <person name="Meneses R."/>
            <person name="Goncalves M.F.M."/>
            <person name="Tilleman L."/>
            <person name="Duarte A.S."/>
            <person name="Jorrin-Novo J.V."/>
            <person name="Van de Peer Y."/>
            <person name="Deforce D."/>
            <person name="Van Nieuwerburgh F."/>
            <person name="Esteves A.C."/>
            <person name="Alves A."/>
        </authorList>
    </citation>
    <scope>NUCLEOTIDE SEQUENCE [LARGE SCALE GENOMIC DNA]</scope>
    <source>
        <strain evidence="7 8">LA-SOL3</strain>
    </source>
</reference>
<dbReference type="SMART" id="SM00066">
    <property type="entry name" value="GAL4"/>
    <property type="match status" value="1"/>
</dbReference>
<dbReference type="GO" id="GO:0003677">
    <property type="term" value="F:DNA binding"/>
    <property type="evidence" value="ECO:0007669"/>
    <property type="project" value="UniProtKB-KW"/>
</dbReference>
<feature type="compositionally biased region" description="Low complexity" evidence="5">
    <location>
        <begin position="173"/>
        <end position="189"/>
    </location>
</feature>
<evidence type="ECO:0000256" key="2">
    <source>
        <dbReference type="ARBA" id="ARBA00022723"/>
    </source>
</evidence>
<dbReference type="Gene3D" id="4.10.240.10">
    <property type="entry name" value="Zn(2)-C6 fungal-type DNA-binding domain"/>
    <property type="match status" value="1"/>
</dbReference>
<accession>A0A5N5CWE4</accession>
<dbReference type="InterPro" id="IPR007219">
    <property type="entry name" value="XnlR_reg_dom"/>
</dbReference>
<evidence type="ECO:0000256" key="5">
    <source>
        <dbReference type="SAM" id="MobiDB-lite"/>
    </source>
</evidence>
<evidence type="ECO:0000259" key="6">
    <source>
        <dbReference type="PROSITE" id="PS50048"/>
    </source>
</evidence>
<protein>
    <submittedName>
        <fullName evidence="7">Putative transcriptional regulatory protein</fullName>
    </submittedName>
</protein>
<dbReference type="PROSITE" id="PS50048">
    <property type="entry name" value="ZN2_CY6_FUNGAL_2"/>
    <property type="match status" value="1"/>
</dbReference>
<keyword evidence="8" id="KW-1185">Reference proteome</keyword>
<evidence type="ECO:0000256" key="1">
    <source>
        <dbReference type="ARBA" id="ARBA00004123"/>
    </source>
</evidence>
<evidence type="ECO:0000256" key="3">
    <source>
        <dbReference type="ARBA" id="ARBA00023125"/>
    </source>
</evidence>
<keyword evidence="3" id="KW-0238">DNA-binding</keyword>
<dbReference type="Pfam" id="PF04082">
    <property type="entry name" value="Fungal_trans"/>
    <property type="match status" value="1"/>
</dbReference>
<feature type="compositionally biased region" description="Pro residues" evidence="5">
    <location>
        <begin position="90"/>
        <end position="99"/>
    </location>
</feature>
<dbReference type="OrthoDB" id="5284003at2759"/>
<dbReference type="GO" id="GO:0005634">
    <property type="term" value="C:nucleus"/>
    <property type="evidence" value="ECO:0007669"/>
    <property type="project" value="UniProtKB-SubCell"/>
</dbReference>
<dbReference type="Pfam" id="PF00172">
    <property type="entry name" value="Zn_clus"/>
    <property type="match status" value="1"/>
</dbReference>
<dbReference type="EMBL" id="VCHE01000176">
    <property type="protein sequence ID" value="KAB2569689.1"/>
    <property type="molecule type" value="Genomic_DNA"/>
</dbReference>
<comment type="subcellular location">
    <subcellularLocation>
        <location evidence="1">Nucleus</location>
    </subcellularLocation>
</comment>
<evidence type="ECO:0000256" key="4">
    <source>
        <dbReference type="ARBA" id="ARBA00023242"/>
    </source>
</evidence>
<name>A0A5N5CWE4_9PEZI</name>
<feature type="domain" description="Zn(2)-C6 fungal-type" evidence="6">
    <location>
        <begin position="118"/>
        <end position="148"/>
    </location>
</feature>
<proteinExistence type="predicted"/>
<gene>
    <name evidence="7" type="primary">YFL052W_1</name>
    <name evidence="7" type="ORF">DBV05_g11640</name>
</gene>
<dbReference type="GO" id="GO:0008270">
    <property type="term" value="F:zinc ion binding"/>
    <property type="evidence" value="ECO:0007669"/>
    <property type="project" value="InterPro"/>
</dbReference>
<comment type="caution">
    <text evidence="7">The sequence shown here is derived from an EMBL/GenBank/DDBJ whole genome shotgun (WGS) entry which is preliminary data.</text>
</comment>
<feature type="region of interest" description="Disordered" evidence="5">
    <location>
        <begin position="29"/>
        <end position="112"/>
    </location>
</feature>
<dbReference type="PROSITE" id="PS00463">
    <property type="entry name" value="ZN2_CY6_FUNGAL_1"/>
    <property type="match status" value="1"/>
</dbReference>
<dbReference type="GO" id="GO:0006351">
    <property type="term" value="P:DNA-templated transcription"/>
    <property type="evidence" value="ECO:0007669"/>
    <property type="project" value="InterPro"/>
</dbReference>
<feature type="region of interest" description="Disordered" evidence="5">
    <location>
        <begin position="147"/>
        <end position="189"/>
    </location>
</feature>
<organism evidence="7 8">
    <name type="scientific">Lasiodiplodia theobromae</name>
    <dbReference type="NCBI Taxonomy" id="45133"/>
    <lineage>
        <taxon>Eukaryota</taxon>
        <taxon>Fungi</taxon>
        <taxon>Dikarya</taxon>
        <taxon>Ascomycota</taxon>
        <taxon>Pezizomycotina</taxon>
        <taxon>Dothideomycetes</taxon>
        <taxon>Dothideomycetes incertae sedis</taxon>
        <taxon>Botryosphaeriales</taxon>
        <taxon>Botryosphaeriaceae</taxon>
        <taxon>Lasiodiplodia</taxon>
    </lineage>
</organism>
<evidence type="ECO:0000313" key="8">
    <source>
        <dbReference type="Proteomes" id="UP000325902"/>
    </source>
</evidence>
<dbReference type="InterPro" id="IPR036864">
    <property type="entry name" value="Zn2-C6_fun-type_DNA-bd_sf"/>
</dbReference>
<dbReference type="CDD" id="cd00067">
    <property type="entry name" value="GAL4"/>
    <property type="match status" value="1"/>
</dbReference>
<dbReference type="InterPro" id="IPR001138">
    <property type="entry name" value="Zn2Cys6_DnaBD"/>
</dbReference>
<dbReference type="SUPFAM" id="SSF57701">
    <property type="entry name" value="Zn2/Cys6 DNA-binding domain"/>
    <property type="match status" value="1"/>
</dbReference>
<dbReference type="Proteomes" id="UP000325902">
    <property type="component" value="Unassembled WGS sequence"/>
</dbReference>
<keyword evidence="2" id="KW-0479">Metal-binding</keyword>
<dbReference type="InterPro" id="IPR050987">
    <property type="entry name" value="AtrR-like"/>
</dbReference>